<keyword evidence="4 12" id="KW-0347">Helicase</keyword>
<reference evidence="12 13" key="1">
    <citation type="submission" date="2020-08" db="EMBL/GenBank/DDBJ databases">
        <title>Sequencing the genomes of 1000 actinobacteria strains.</title>
        <authorList>
            <person name="Klenk H.-P."/>
        </authorList>
    </citation>
    <scope>NUCLEOTIDE SEQUENCE [LARGE SCALE GENOMIC DNA]</scope>
    <source>
        <strain evidence="12 13">DSM 102122</strain>
    </source>
</reference>
<protein>
    <recommendedName>
        <fullName evidence="8">Probable DNA 3'-5' helicase RecG</fullName>
    </recommendedName>
</protein>
<evidence type="ECO:0000259" key="11">
    <source>
        <dbReference type="PROSITE" id="PS51194"/>
    </source>
</evidence>
<dbReference type="PROSITE" id="PS51192">
    <property type="entry name" value="HELICASE_ATP_BIND_1"/>
    <property type="match status" value="1"/>
</dbReference>
<evidence type="ECO:0000256" key="5">
    <source>
        <dbReference type="ARBA" id="ARBA00022840"/>
    </source>
</evidence>
<dbReference type="InterPro" id="IPR014001">
    <property type="entry name" value="Helicase_ATP-bd"/>
</dbReference>
<keyword evidence="13" id="KW-1185">Reference proteome</keyword>
<keyword evidence="3 12" id="KW-0378">Hydrolase</keyword>
<feature type="domain" description="Helicase ATP-binding" evidence="10">
    <location>
        <begin position="281"/>
        <end position="456"/>
    </location>
</feature>
<dbReference type="PANTHER" id="PTHR47964:SF1">
    <property type="entry name" value="ATP-DEPENDENT DNA HELICASE HOMOLOG RECG, CHLOROPLASTIC"/>
    <property type="match status" value="1"/>
</dbReference>
<keyword evidence="5" id="KW-0067">ATP-binding</keyword>
<keyword evidence="7" id="KW-0234">DNA repair</keyword>
<dbReference type="GO" id="GO:0006281">
    <property type="term" value="P:DNA repair"/>
    <property type="evidence" value="ECO:0007669"/>
    <property type="project" value="UniProtKB-KW"/>
</dbReference>
<accession>A0A7W9GUL0</accession>
<dbReference type="CDD" id="cd04488">
    <property type="entry name" value="RecG_wedge_OBF"/>
    <property type="match status" value="1"/>
</dbReference>
<dbReference type="Pfam" id="PF00270">
    <property type="entry name" value="DEAD"/>
    <property type="match status" value="1"/>
</dbReference>
<dbReference type="GO" id="GO:0005524">
    <property type="term" value="F:ATP binding"/>
    <property type="evidence" value="ECO:0007669"/>
    <property type="project" value="UniProtKB-KW"/>
</dbReference>
<dbReference type="InterPro" id="IPR011545">
    <property type="entry name" value="DEAD/DEAH_box_helicase_dom"/>
</dbReference>
<feature type="region of interest" description="Disordered" evidence="9">
    <location>
        <begin position="506"/>
        <end position="534"/>
    </location>
</feature>
<keyword evidence="6" id="KW-0238">DNA-binding</keyword>
<evidence type="ECO:0000256" key="6">
    <source>
        <dbReference type="ARBA" id="ARBA00023125"/>
    </source>
</evidence>
<dbReference type="SUPFAM" id="SSF50249">
    <property type="entry name" value="Nucleic acid-binding proteins"/>
    <property type="match status" value="1"/>
</dbReference>
<sequence>MVGFDTKLAAVVGDKTAKALANTLDLHTVGDLMRHYPRRYVQRGELTELSSLREDELVTVVAMVKTVSKRSMRNRRGSLLEAVVTDGTGELNLTFFNQAWRERDLRPGRIGLFAGKVGAFRQQRQLAHPEYEMFPDDAADIREAAEKYADEIIPVYPASVKMPSWLIAKSVDLVLQQLGDPDDPIPAGVLRKRHLPGLAEALHAVHRPNAIEKAWAAQRRLRYEEAFVLQTELARRRVSTAALAATRRRATPGGLVDALDERLPFELTEGQRRLGEQIAAELDTEHPMHRLLQGEVGAGKTVVALRAMLAVVDAGGQAALLAPTEVLAQQHYRSLTAMLGPLAQRGMLGGSDIGTQVALLTGSMGAAARKRTLLDVGVGDAGIVVGTHALLEENVQFFDLGLVVVDEQHRFGVEQRAALAAKSRDGTRPHVLVMTATPIPRTVAMTVFGDLEISTLSDVPRGRADVATHVVPVGEKPHFLDRAWQRVREEVDKGHRVYIVCPRIGDDGVSGGPGGPAASAEEEPPPPEDGEEKRRPAAVLELAEYLRTGPLAGVGLEVLHGRLPSDAKDAAMAGFAAGTTPVLVATTVIEVGIDVPTASMMVIVDADRFGVSQLHQLRGRIGRGSIPGVCLLVTEAPSGTPARERLDAVAATRDGFELSQVDLEHRREGDVLGASQSGHRSSLKLLRVIRDADTIEQAREDASAVVEGDPDLTDHPALLDAVRAVLAEQEADYLDKA</sequence>
<dbReference type="RefSeq" id="WP_184825731.1">
    <property type="nucleotide sequence ID" value="NZ_JACHMM010000001.1"/>
</dbReference>
<proteinExistence type="predicted"/>
<evidence type="ECO:0000259" key="10">
    <source>
        <dbReference type="PROSITE" id="PS51192"/>
    </source>
</evidence>
<dbReference type="InterPro" id="IPR027417">
    <property type="entry name" value="P-loop_NTPase"/>
</dbReference>
<dbReference type="Gene3D" id="2.40.50.140">
    <property type="entry name" value="Nucleic acid-binding proteins"/>
    <property type="match status" value="1"/>
</dbReference>
<dbReference type="GO" id="GO:0016787">
    <property type="term" value="F:hydrolase activity"/>
    <property type="evidence" value="ECO:0007669"/>
    <property type="project" value="UniProtKB-KW"/>
</dbReference>
<dbReference type="Pfam" id="PF17191">
    <property type="entry name" value="RecG_wedge"/>
    <property type="match status" value="1"/>
</dbReference>
<dbReference type="InterPro" id="IPR047112">
    <property type="entry name" value="RecG/Mfd"/>
</dbReference>
<organism evidence="12 13">
    <name type="scientific">Jiangella mangrovi</name>
    <dbReference type="NCBI Taxonomy" id="1524084"/>
    <lineage>
        <taxon>Bacteria</taxon>
        <taxon>Bacillati</taxon>
        <taxon>Actinomycetota</taxon>
        <taxon>Actinomycetes</taxon>
        <taxon>Jiangellales</taxon>
        <taxon>Jiangellaceae</taxon>
        <taxon>Jiangella</taxon>
    </lineage>
</organism>
<gene>
    <name evidence="12" type="ORF">HD601_004566</name>
</gene>
<dbReference type="SMART" id="SM00487">
    <property type="entry name" value="DEXDc"/>
    <property type="match status" value="1"/>
</dbReference>
<keyword evidence="2" id="KW-0227">DNA damage</keyword>
<dbReference type="Proteomes" id="UP000542813">
    <property type="component" value="Unassembled WGS sequence"/>
</dbReference>
<dbReference type="GO" id="GO:0003678">
    <property type="term" value="F:DNA helicase activity"/>
    <property type="evidence" value="ECO:0007669"/>
    <property type="project" value="TreeGrafter"/>
</dbReference>
<evidence type="ECO:0000313" key="12">
    <source>
        <dbReference type="EMBL" id="MBB5789991.1"/>
    </source>
</evidence>
<evidence type="ECO:0000256" key="2">
    <source>
        <dbReference type="ARBA" id="ARBA00022763"/>
    </source>
</evidence>
<dbReference type="Gene3D" id="3.40.50.300">
    <property type="entry name" value="P-loop containing nucleotide triphosphate hydrolases"/>
    <property type="match status" value="2"/>
</dbReference>
<evidence type="ECO:0000256" key="7">
    <source>
        <dbReference type="ARBA" id="ARBA00023204"/>
    </source>
</evidence>
<evidence type="ECO:0000256" key="8">
    <source>
        <dbReference type="ARBA" id="ARBA00049819"/>
    </source>
</evidence>
<dbReference type="SMART" id="SM00490">
    <property type="entry name" value="HELICc"/>
    <property type="match status" value="1"/>
</dbReference>
<name>A0A7W9GUL0_9ACTN</name>
<feature type="domain" description="Helicase C-terminal" evidence="11">
    <location>
        <begin position="479"/>
        <end position="664"/>
    </location>
</feature>
<dbReference type="SUPFAM" id="SSF52540">
    <property type="entry name" value="P-loop containing nucleoside triphosphate hydrolases"/>
    <property type="match status" value="2"/>
</dbReference>
<dbReference type="PANTHER" id="PTHR47964">
    <property type="entry name" value="ATP-DEPENDENT DNA HELICASE HOMOLOG RECG, CHLOROPLASTIC"/>
    <property type="match status" value="1"/>
</dbReference>
<dbReference type="GO" id="GO:0003677">
    <property type="term" value="F:DNA binding"/>
    <property type="evidence" value="ECO:0007669"/>
    <property type="project" value="UniProtKB-KW"/>
</dbReference>
<dbReference type="Pfam" id="PF19833">
    <property type="entry name" value="RecG_dom3_C"/>
    <property type="match status" value="1"/>
</dbReference>
<dbReference type="InterPro" id="IPR033454">
    <property type="entry name" value="RecG_wedge"/>
</dbReference>
<evidence type="ECO:0000256" key="3">
    <source>
        <dbReference type="ARBA" id="ARBA00022801"/>
    </source>
</evidence>
<dbReference type="PROSITE" id="PS51194">
    <property type="entry name" value="HELICASE_CTER"/>
    <property type="match status" value="1"/>
</dbReference>
<dbReference type="InterPro" id="IPR045562">
    <property type="entry name" value="RecG_dom3_C"/>
</dbReference>
<feature type="compositionally biased region" description="Acidic residues" evidence="9">
    <location>
        <begin position="520"/>
        <end position="530"/>
    </location>
</feature>
<dbReference type="EMBL" id="JACHMM010000001">
    <property type="protein sequence ID" value="MBB5789991.1"/>
    <property type="molecule type" value="Genomic_DNA"/>
</dbReference>
<evidence type="ECO:0000256" key="1">
    <source>
        <dbReference type="ARBA" id="ARBA00022741"/>
    </source>
</evidence>
<evidence type="ECO:0000256" key="9">
    <source>
        <dbReference type="SAM" id="MobiDB-lite"/>
    </source>
</evidence>
<dbReference type="InterPro" id="IPR001650">
    <property type="entry name" value="Helicase_C-like"/>
</dbReference>
<comment type="caution">
    <text evidence="12">The sequence shown here is derived from an EMBL/GenBank/DDBJ whole genome shotgun (WGS) entry which is preliminary data.</text>
</comment>
<evidence type="ECO:0000256" key="4">
    <source>
        <dbReference type="ARBA" id="ARBA00022806"/>
    </source>
</evidence>
<dbReference type="NCBIfam" id="NF008167">
    <property type="entry name" value="PRK10917.2-1"/>
    <property type="match status" value="1"/>
</dbReference>
<dbReference type="AlphaFoldDB" id="A0A7W9GUL0"/>
<dbReference type="InterPro" id="IPR012340">
    <property type="entry name" value="NA-bd_OB-fold"/>
</dbReference>
<dbReference type="Pfam" id="PF00271">
    <property type="entry name" value="Helicase_C"/>
    <property type="match status" value="1"/>
</dbReference>
<keyword evidence="1" id="KW-0547">Nucleotide-binding</keyword>
<evidence type="ECO:0000313" key="13">
    <source>
        <dbReference type="Proteomes" id="UP000542813"/>
    </source>
</evidence>